<dbReference type="InterPro" id="IPR002125">
    <property type="entry name" value="CMP_dCMP_dom"/>
</dbReference>
<evidence type="ECO:0000259" key="4">
    <source>
        <dbReference type="PROSITE" id="PS50280"/>
    </source>
</evidence>
<gene>
    <name evidence="6" type="ORF">CERSUDRAFT_110889</name>
</gene>
<dbReference type="InterPro" id="IPR016193">
    <property type="entry name" value="Cytidine_deaminase-like"/>
</dbReference>
<dbReference type="PROSITE" id="PS51747">
    <property type="entry name" value="CYT_DCMP_DEAMINASES_2"/>
    <property type="match status" value="1"/>
</dbReference>
<dbReference type="SUPFAM" id="SSF82199">
    <property type="entry name" value="SET domain"/>
    <property type="match status" value="1"/>
</dbReference>
<dbReference type="Proteomes" id="UP000016930">
    <property type="component" value="Unassembled WGS sequence"/>
</dbReference>
<dbReference type="HOGENOM" id="CLU_013817_0_1_1"/>
<feature type="domain" description="CMP/dCMP-type deaminase" evidence="5">
    <location>
        <begin position="325"/>
        <end position="487"/>
    </location>
</feature>
<dbReference type="OrthoDB" id="3180714at2759"/>
<dbReference type="AlphaFoldDB" id="M2QTB5"/>
<organism evidence="6 7">
    <name type="scientific">Ceriporiopsis subvermispora (strain B)</name>
    <name type="common">White-rot fungus</name>
    <name type="synonym">Gelatoporia subvermispora</name>
    <dbReference type="NCBI Taxonomy" id="914234"/>
    <lineage>
        <taxon>Eukaryota</taxon>
        <taxon>Fungi</taxon>
        <taxon>Dikarya</taxon>
        <taxon>Basidiomycota</taxon>
        <taxon>Agaricomycotina</taxon>
        <taxon>Agaricomycetes</taxon>
        <taxon>Polyporales</taxon>
        <taxon>Gelatoporiaceae</taxon>
        <taxon>Gelatoporia</taxon>
    </lineage>
</organism>
<evidence type="ECO:0000256" key="1">
    <source>
        <dbReference type="ARBA" id="ARBA00022694"/>
    </source>
</evidence>
<dbReference type="GO" id="GO:0005634">
    <property type="term" value="C:nucleus"/>
    <property type="evidence" value="ECO:0007669"/>
    <property type="project" value="TreeGrafter"/>
</dbReference>
<dbReference type="Gene3D" id="3.40.140.10">
    <property type="entry name" value="Cytidine Deaminase, domain 2"/>
    <property type="match status" value="1"/>
</dbReference>
<comment type="similarity">
    <text evidence="2">Belongs to the cytidine and deoxycytidylate deaminase family. ADAT3 subfamily.</text>
</comment>
<evidence type="ECO:0000313" key="7">
    <source>
        <dbReference type="Proteomes" id="UP000016930"/>
    </source>
</evidence>
<dbReference type="Pfam" id="PF00856">
    <property type="entry name" value="SET"/>
    <property type="match status" value="1"/>
</dbReference>
<name>M2QTB5_CERS8</name>
<dbReference type="GO" id="GO:0002100">
    <property type="term" value="P:tRNA wobble adenosine to inosine editing"/>
    <property type="evidence" value="ECO:0007669"/>
    <property type="project" value="InterPro"/>
</dbReference>
<dbReference type="SMART" id="SM00317">
    <property type="entry name" value="SET"/>
    <property type="match status" value="1"/>
</dbReference>
<evidence type="ECO:0000259" key="5">
    <source>
        <dbReference type="PROSITE" id="PS51747"/>
    </source>
</evidence>
<evidence type="ECO:0000256" key="2">
    <source>
        <dbReference type="ARBA" id="ARBA00038160"/>
    </source>
</evidence>
<dbReference type="STRING" id="914234.M2QTB5"/>
<feature type="region of interest" description="Disordered" evidence="3">
    <location>
        <begin position="398"/>
        <end position="440"/>
    </location>
</feature>
<dbReference type="PROSITE" id="PS50280">
    <property type="entry name" value="SET"/>
    <property type="match status" value="1"/>
</dbReference>
<evidence type="ECO:0000313" key="6">
    <source>
        <dbReference type="EMBL" id="EMD40288.1"/>
    </source>
</evidence>
<reference evidence="6 7" key="1">
    <citation type="journal article" date="2012" name="Proc. Natl. Acad. Sci. U.S.A.">
        <title>Comparative genomics of Ceriporiopsis subvermispora and Phanerochaete chrysosporium provide insight into selective ligninolysis.</title>
        <authorList>
            <person name="Fernandez-Fueyo E."/>
            <person name="Ruiz-Duenas F.J."/>
            <person name="Ferreira P."/>
            <person name="Floudas D."/>
            <person name="Hibbett D.S."/>
            <person name="Canessa P."/>
            <person name="Larrondo L.F."/>
            <person name="James T.Y."/>
            <person name="Seelenfreund D."/>
            <person name="Lobos S."/>
            <person name="Polanco R."/>
            <person name="Tello M."/>
            <person name="Honda Y."/>
            <person name="Watanabe T."/>
            <person name="Watanabe T."/>
            <person name="Ryu J.S."/>
            <person name="Kubicek C.P."/>
            <person name="Schmoll M."/>
            <person name="Gaskell J."/>
            <person name="Hammel K.E."/>
            <person name="St John F.J."/>
            <person name="Vanden Wymelenberg A."/>
            <person name="Sabat G."/>
            <person name="Splinter BonDurant S."/>
            <person name="Syed K."/>
            <person name="Yadav J.S."/>
            <person name="Doddapaneni H."/>
            <person name="Subramanian V."/>
            <person name="Lavin J.L."/>
            <person name="Oguiza J.A."/>
            <person name="Perez G."/>
            <person name="Pisabarro A.G."/>
            <person name="Ramirez L."/>
            <person name="Santoyo F."/>
            <person name="Master E."/>
            <person name="Coutinho P.M."/>
            <person name="Henrissat B."/>
            <person name="Lombard V."/>
            <person name="Magnuson J.K."/>
            <person name="Kuees U."/>
            <person name="Hori C."/>
            <person name="Igarashi K."/>
            <person name="Samejima M."/>
            <person name="Held B.W."/>
            <person name="Barry K.W."/>
            <person name="LaButti K.M."/>
            <person name="Lapidus A."/>
            <person name="Lindquist E.A."/>
            <person name="Lucas S.M."/>
            <person name="Riley R."/>
            <person name="Salamov A.A."/>
            <person name="Hoffmeister D."/>
            <person name="Schwenk D."/>
            <person name="Hadar Y."/>
            <person name="Yarden O."/>
            <person name="de Vries R.P."/>
            <person name="Wiebenga A."/>
            <person name="Stenlid J."/>
            <person name="Eastwood D."/>
            <person name="Grigoriev I.V."/>
            <person name="Berka R.M."/>
            <person name="Blanchette R.A."/>
            <person name="Kersten P."/>
            <person name="Martinez A.T."/>
            <person name="Vicuna R."/>
            <person name="Cullen D."/>
        </authorList>
    </citation>
    <scope>NUCLEOTIDE SEQUENCE [LARGE SCALE GENOMIC DNA]</scope>
    <source>
        <strain evidence="6 7">B</strain>
    </source>
</reference>
<dbReference type="CDD" id="cd10540">
    <property type="entry name" value="SET_SpSet7-like"/>
    <property type="match status" value="1"/>
</dbReference>
<dbReference type="PANTHER" id="PTHR11079">
    <property type="entry name" value="CYTOSINE DEAMINASE FAMILY MEMBER"/>
    <property type="match status" value="1"/>
</dbReference>
<keyword evidence="7" id="KW-1185">Reference proteome</keyword>
<keyword evidence="1" id="KW-0819">tRNA processing</keyword>
<dbReference type="GO" id="GO:0046872">
    <property type="term" value="F:metal ion binding"/>
    <property type="evidence" value="ECO:0007669"/>
    <property type="project" value="UniProtKB-KW"/>
</dbReference>
<dbReference type="GO" id="GO:0005737">
    <property type="term" value="C:cytoplasm"/>
    <property type="evidence" value="ECO:0007669"/>
    <property type="project" value="TreeGrafter"/>
</dbReference>
<dbReference type="InterPro" id="IPR046341">
    <property type="entry name" value="SET_dom_sf"/>
</dbReference>
<dbReference type="Gene3D" id="2.170.270.10">
    <property type="entry name" value="SET domain"/>
    <property type="match status" value="1"/>
</dbReference>
<evidence type="ECO:0008006" key="8">
    <source>
        <dbReference type="Google" id="ProtNLM"/>
    </source>
</evidence>
<proteinExistence type="inferred from homology"/>
<sequence>MLNKSAADNHSTSECMVPEHLNSTGCRIGYAEGKGRGVYASRDLAAHSVIEISPVLLFSAEEYEKHGKYTVLDHYTFKWRDGRMALALGLGSLFNHSPNPNVSYSIDMVTESIRYTTARRIHDGEELCIYYGHKLWFDPVDAESASTSEEKDDGWGGLPRLDDEGAEEFDEELQQLLNGNASDVIPEDQLPFSRIKLLPDDEEEDEFSAVRTERAWAVDIPEPRHTTTMLKWLKTSGLETPSMSHLKRIRREGDKMTILLTFASSSPDPPVLPEGVGLPDPYLVDVPRSVALTLLSLKHKTSYWPTVYAPRRKGEPELWSRGKVRWAYEAMREVVQEAKHAAEQGELPIASYVPVPYEAELREATQMLDPHLAHDTRKSTCHPLRHSVMNVVRTIASHRAAEDTSPTAAPQLAPPTPSLLDFGNPAISSKSSPSREDRQNGSHYLLTSLTLFTTHEPCIMCSMALLHSRVKEIFYLVPMAKTGGCGSTTCVPKLDGVNHRYGIGLWKNGQKWAEDSNVRVDGALDA</sequence>
<accession>M2QTB5</accession>
<evidence type="ECO:0000256" key="3">
    <source>
        <dbReference type="SAM" id="MobiDB-lite"/>
    </source>
</evidence>
<feature type="domain" description="SET" evidence="4">
    <location>
        <begin position="24"/>
        <end position="132"/>
    </location>
</feature>
<dbReference type="PANTHER" id="PTHR11079:SF156">
    <property type="entry name" value="INACTIVE TRNA-SPECIFIC ADENOSINE DEAMINASE-LIKE PROTEIN 3-RELATED"/>
    <property type="match status" value="1"/>
</dbReference>
<dbReference type="GO" id="GO:0052717">
    <property type="term" value="F:tRNA-specific adenosine-34 deaminase activity"/>
    <property type="evidence" value="ECO:0007669"/>
    <property type="project" value="UniProtKB-EC"/>
</dbReference>
<dbReference type="SUPFAM" id="SSF53927">
    <property type="entry name" value="Cytidine deaminase-like"/>
    <property type="match status" value="1"/>
</dbReference>
<dbReference type="EMBL" id="KB445792">
    <property type="protein sequence ID" value="EMD40288.1"/>
    <property type="molecule type" value="Genomic_DNA"/>
</dbReference>
<dbReference type="InterPro" id="IPR001214">
    <property type="entry name" value="SET_dom"/>
</dbReference>
<dbReference type="Pfam" id="PF00383">
    <property type="entry name" value="dCMP_cyt_deam_1"/>
    <property type="match status" value="1"/>
</dbReference>
<protein>
    <recommendedName>
        <fullName evidence="8">SET domain-containing protein</fullName>
    </recommendedName>
</protein>